<keyword evidence="3" id="KW-0245">EGF-like domain</keyword>
<dbReference type="Proteomes" id="UP000295781">
    <property type="component" value="Chromosome"/>
</dbReference>
<evidence type="ECO:0000256" key="1">
    <source>
        <dbReference type="ARBA" id="ARBA00004251"/>
    </source>
</evidence>
<proteinExistence type="predicted"/>
<dbReference type="FunFam" id="2.10.25.10:FF:000391">
    <property type="entry name" value="Weary, isoform C"/>
    <property type="match status" value="1"/>
</dbReference>
<dbReference type="SMART" id="SM00179">
    <property type="entry name" value="EGF_CA"/>
    <property type="match status" value="1"/>
</dbReference>
<dbReference type="PROSITE" id="PS01186">
    <property type="entry name" value="EGF_2"/>
    <property type="match status" value="1"/>
</dbReference>
<dbReference type="CDD" id="cd00054">
    <property type="entry name" value="EGF_CA"/>
    <property type="match status" value="1"/>
</dbReference>
<feature type="signal peptide" evidence="12">
    <location>
        <begin position="1"/>
        <end position="32"/>
    </location>
</feature>
<evidence type="ECO:0000259" key="13">
    <source>
        <dbReference type="PROSITE" id="PS50026"/>
    </source>
</evidence>
<keyword evidence="5 12" id="KW-0732">Signal</keyword>
<evidence type="ECO:0000313" key="14">
    <source>
        <dbReference type="EMBL" id="AUX24925.1"/>
    </source>
</evidence>
<comment type="subcellular location">
    <subcellularLocation>
        <location evidence="1">Cell membrane</location>
        <topology evidence="1">Single-pass type I membrane protein</topology>
    </subcellularLocation>
</comment>
<dbReference type="AlphaFoldDB" id="A0A4P2Q678"/>
<feature type="domain" description="EGF-like" evidence="13">
    <location>
        <begin position="141"/>
        <end position="176"/>
    </location>
</feature>
<evidence type="ECO:0000256" key="9">
    <source>
        <dbReference type="ARBA" id="ARBA00023136"/>
    </source>
</evidence>
<keyword evidence="2" id="KW-1003">Cell membrane</keyword>
<keyword evidence="6" id="KW-0677">Repeat</keyword>
<evidence type="ECO:0000256" key="5">
    <source>
        <dbReference type="ARBA" id="ARBA00022729"/>
    </source>
</evidence>
<keyword evidence="7" id="KW-0106">Calcium</keyword>
<dbReference type="GO" id="GO:0023052">
    <property type="term" value="P:signaling"/>
    <property type="evidence" value="ECO:0007669"/>
    <property type="project" value="UniProtKB-ARBA"/>
</dbReference>
<organism evidence="14 15">
    <name type="scientific">Sorangium cellulosum</name>
    <name type="common">Polyangium cellulosum</name>
    <dbReference type="NCBI Taxonomy" id="56"/>
    <lineage>
        <taxon>Bacteria</taxon>
        <taxon>Pseudomonadati</taxon>
        <taxon>Myxococcota</taxon>
        <taxon>Polyangia</taxon>
        <taxon>Polyangiales</taxon>
        <taxon>Polyangiaceae</taxon>
        <taxon>Sorangium</taxon>
    </lineage>
</organism>
<dbReference type="SMART" id="SM00181">
    <property type="entry name" value="EGF"/>
    <property type="match status" value="2"/>
</dbReference>
<evidence type="ECO:0000313" key="15">
    <source>
        <dbReference type="Proteomes" id="UP000295781"/>
    </source>
</evidence>
<dbReference type="Pfam" id="PF00008">
    <property type="entry name" value="EGF"/>
    <property type="match status" value="1"/>
</dbReference>
<keyword evidence="4" id="KW-0812">Transmembrane</keyword>
<dbReference type="GO" id="GO:0005886">
    <property type="term" value="C:plasma membrane"/>
    <property type="evidence" value="ECO:0007669"/>
    <property type="project" value="UniProtKB-SubCell"/>
</dbReference>
<evidence type="ECO:0000256" key="7">
    <source>
        <dbReference type="ARBA" id="ARBA00022837"/>
    </source>
</evidence>
<dbReference type="RefSeq" id="WP_129351517.1">
    <property type="nucleotide sequence ID" value="NZ_CP012670.1"/>
</dbReference>
<dbReference type="GO" id="GO:0005509">
    <property type="term" value="F:calcium ion binding"/>
    <property type="evidence" value="ECO:0007669"/>
    <property type="project" value="InterPro"/>
</dbReference>
<dbReference type="EMBL" id="CP012670">
    <property type="protein sequence ID" value="AUX24925.1"/>
    <property type="molecule type" value="Genomic_DNA"/>
</dbReference>
<keyword evidence="8" id="KW-1133">Transmembrane helix</keyword>
<evidence type="ECO:0000256" key="3">
    <source>
        <dbReference type="ARBA" id="ARBA00022536"/>
    </source>
</evidence>
<dbReference type="Gene3D" id="2.10.25.10">
    <property type="entry name" value="Laminin"/>
    <property type="match status" value="1"/>
</dbReference>
<keyword evidence="11" id="KW-0325">Glycoprotein</keyword>
<evidence type="ECO:0000256" key="4">
    <source>
        <dbReference type="ARBA" id="ARBA00022692"/>
    </source>
</evidence>
<evidence type="ECO:0000256" key="10">
    <source>
        <dbReference type="ARBA" id="ARBA00023157"/>
    </source>
</evidence>
<evidence type="ECO:0000256" key="2">
    <source>
        <dbReference type="ARBA" id="ARBA00022475"/>
    </source>
</evidence>
<dbReference type="SUPFAM" id="SSF57196">
    <property type="entry name" value="EGF/Laminin"/>
    <property type="match status" value="1"/>
</dbReference>
<evidence type="ECO:0000256" key="12">
    <source>
        <dbReference type="SAM" id="SignalP"/>
    </source>
</evidence>
<evidence type="ECO:0000256" key="6">
    <source>
        <dbReference type="ARBA" id="ARBA00022737"/>
    </source>
</evidence>
<reference evidence="14 15" key="1">
    <citation type="submission" date="2015-09" db="EMBL/GenBank/DDBJ databases">
        <title>Sorangium comparison.</title>
        <authorList>
            <person name="Zaburannyi N."/>
            <person name="Bunk B."/>
            <person name="Overmann J."/>
            <person name="Mueller R."/>
        </authorList>
    </citation>
    <scope>NUCLEOTIDE SEQUENCE [LARGE SCALE GENOMIC DNA]</scope>
    <source>
        <strain evidence="14 15">So ceGT47</strain>
    </source>
</reference>
<evidence type="ECO:0000256" key="8">
    <source>
        <dbReference type="ARBA" id="ARBA00022989"/>
    </source>
</evidence>
<dbReference type="PROSITE" id="PS50026">
    <property type="entry name" value="EGF_3"/>
    <property type="match status" value="1"/>
</dbReference>
<dbReference type="PRINTS" id="PR00010">
    <property type="entry name" value="EGFBLOOD"/>
</dbReference>
<sequence>MRYLAGSLLHSLTIPALSTLLLAGCSSAGPSAADGDESSEAGGAHDALTPEQCTYFDPSGTVQICHHTGSATKPYTILRLGDQACINAHSAHDGDYITSTDPSSPLYDPTCNGQGCLPVGAPCDATLPCCDGLQCQNGTCTDPCASAPCQNGGACAAIESGYTCTCAPGWTGTNCETPACVATTCAGQGATCGSIADGCGGTLDCGSCGAGFTCESGTCQPTAPACPCDGMPGWGPPAPPVRCINYSGSMGPGSIYYYLKSDSGPEGPWVNFAVNNPQLGPQPDQCGYTSMANTVTAMPLASQAQADACVQSFLSFAGSCP</sequence>
<keyword evidence="10" id="KW-1015">Disulfide bond</keyword>
<dbReference type="GO" id="GO:0007154">
    <property type="term" value="P:cell communication"/>
    <property type="evidence" value="ECO:0007669"/>
    <property type="project" value="UniProtKB-ARBA"/>
</dbReference>
<gene>
    <name evidence="14" type="ORF">SOCEGT47_054660</name>
</gene>
<dbReference type="OrthoDB" id="5511777at2"/>
<evidence type="ECO:0000256" key="11">
    <source>
        <dbReference type="ARBA" id="ARBA00023180"/>
    </source>
</evidence>
<dbReference type="PROSITE" id="PS51257">
    <property type="entry name" value="PROKAR_LIPOPROTEIN"/>
    <property type="match status" value="1"/>
</dbReference>
<dbReference type="InterPro" id="IPR000742">
    <property type="entry name" value="EGF"/>
</dbReference>
<dbReference type="InterPro" id="IPR001881">
    <property type="entry name" value="EGF-like_Ca-bd_dom"/>
</dbReference>
<protein>
    <recommendedName>
        <fullName evidence="13">EGF-like domain-containing protein</fullName>
    </recommendedName>
</protein>
<keyword evidence="9" id="KW-0472">Membrane</keyword>
<feature type="chain" id="PRO_5020420898" description="EGF-like domain-containing protein" evidence="12">
    <location>
        <begin position="33"/>
        <end position="321"/>
    </location>
</feature>
<name>A0A4P2Q678_SORCE</name>
<accession>A0A4P2Q678</accession>
<dbReference type="PROSITE" id="PS00022">
    <property type="entry name" value="EGF_1"/>
    <property type="match status" value="1"/>
</dbReference>